<dbReference type="SMART" id="SM00912">
    <property type="entry name" value="Haemagg_act"/>
    <property type="match status" value="1"/>
</dbReference>
<keyword evidence="2" id="KW-0964">Secreted</keyword>
<dbReference type="RefSeq" id="WP_379033656.1">
    <property type="nucleotide sequence ID" value="NZ_JBHTLN010000001.1"/>
</dbReference>
<evidence type="ECO:0000256" key="1">
    <source>
        <dbReference type="ARBA" id="ARBA00004613"/>
    </source>
</evidence>
<protein>
    <submittedName>
        <fullName evidence="5">Filamentous hemagglutinin N-terminal domain-containing protein</fullName>
    </submittedName>
</protein>
<evidence type="ECO:0000256" key="3">
    <source>
        <dbReference type="ARBA" id="ARBA00022729"/>
    </source>
</evidence>
<dbReference type="EMBL" id="JBHTLN010000001">
    <property type="protein sequence ID" value="MFD1122757.1"/>
    <property type="molecule type" value="Genomic_DNA"/>
</dbReference>
<feature type="domain" description="Filamentous haemagglutinin FhaB/tRNA nuclease CdiA-like TPS" evidence="4">
    <location>
        <begin position="91"/>
        <end position="192"/>
    </location>
</feature>
<dbReference type="NCBIfam" id="TIGR01901">
    <property type="entry name" value="adhes_NPXG"/>
    <property type="match status" value="1"/>
</dbReference>
<evidence type="ECO:0000313" key="5">
    <source>
        <dbReference type="EMBL" id="MFD1122757.1"/>
    </source>
</evidence>
<comment type="caution">
    <text evidence="5">The sequence shown here is derived from an EMBL/GenBank/DDBJ whole genome shotgun (WGS) entry which is preliminary data.</text>
</comment>
<dbReference type="InterPro" id="IPR011050">
    <property type="entry name" value="Pectin_lyase_fold/virulence"/>
</dbReference>
<proteinExistence type="predicted"/>
<gene>
    <name evidence="5" type="ORF">ACFQ2T_09605</name>
</gene>
<dbReference type="InterPro" id="IPR012334">
    <property type="entry name" value="Pectin_lyas_fold"/>
</dbReference>
<evidence type="ECO:0000259" key="4">
    <source>
        <dbReference type="SMART" id="SM00912"/>
    </source>
</evidence>
<dbReference type="Pfam" id="PF05860">
    <property type="entry name" value="TPS"/>
    <property type="match status" value="1"/>
</dbReference>
<name>A0ABW3PCG0_9PROT</name>
<dbReference type="InterPro" id="IPR050909">
    <property type="entry name" value="Bact_Autotransporter_VF"/>
</dbReference>
<dbReference type="SUPFAM" id="SSF51126">
    <property type="entry name" value="Pectin lyase-like"/>
    <property type="match status" value="1"/>
</dbReference>
<dbReference type="InterPro" id="IPR024973">
    <property type="entry name" value="ESPR"/>
</dbReference>
<dbReference type="PANTHER" id="PTHR12338">
    <property type="entry name" value="AUTOTRANSPORTER"/>
    <property type="match status" value="1"/>
</dbReference>
<dbReference type="Pfam" id="PF13018">
    <property type="entry name" value="ESPR"/>
    <property type="match status" value="1"/>
</dbReference>
<keyword evidence="6" id="KW-1185">Reference proteome</keyword>
<dbReference type="Gene3D" id="2.160.20.10">
    <property type="entry name" value="Single-stranded right-handed beta-helix, Pectin lyase-like"/>
    <property type="match status" value="1"/>
</dbReference>
<dbReference type="PANTHER" id="PTHR12338:SF8">
    <property type="entry name" value="HEME_HEMOPEXIN-BINDING PROTEIN"/>
    <property type="match status" value="1"/>
</dbReference>
<sequence>MKAASLNHIYRLIWSKTQQAWVAVAEGTRSNGKSSLNGQVNDLIQSGSLSLTKVSFTPGTKWRAVIASAFAAALLPLSSLADTNVVAGVVAGDLTVKDISATHTQYTHTANVNIVDFYKFGVLKGHQLDVVMPDAGRALYRVIGNSRSEIMGTLNSNGTLVLVNQNGILFGKGAEVNVGNIIASTLNISNEAFLQGRYQFTGGDLAGSVVNKGYIKAKDEGYIVMLGKKVENEGTLVASKGSVVMAAAKEAVLDFYGNGLVRANLTGQAVEALVKNSGLIQANGGLVQLAANARTAAINVTGIIEANQLVEKDGMIRLEGGDNSKVEVSGKLIAKGENTTGGTIEVTGEQVALMKGALLDASGDTGGGKVLVGGGYQGGDASVYNARTAYIANGATIKADAIRQGDGGKVVVWANHATRFYGSISAQGGLLGGNGGFTEVSGKNYLDFAGRVNLSAVNGDRGTLLLDPENITLVNGPASNTSGFNPGVDNQQAYTDNFGQDSVFNVGAGGSFTGVGNNANIVLQANKDINVNSDFNLKTATGNTDVSLTLLAKNDVNLNANIIADGAGFVAITADSDGNNTGNLNLKADIVTDKGVVSLAGANIIQTSGSDVTTNGGMVMIGSNGDVNLGDMKINTYDQSAGSTRATGGNVLLLGKNISMSGEINTANPAASGVTYTGGQGGNVAVIAFNDINLGDTKVNVAGESITATTIPVNGSNMAISGNIIIGASNNITMNNGSLNTNGMGQTGAGTDVNFTGNVVVAANGNANLGTTLIDTSGSTPANSNGINGGAALLTGQNVTVGNINTNGSAPTSANGTGGAGGQVVAIANKGSVTVGDITAGGATSDGTGNAGNGGNVNLTSVGGTVTLQSIDTRGGVAGGSGTSGNGGTVDINGNALIATNAVIDSRGVTGGNVNFNGTVDSVAAGNRALIVNTNGTTNFTKSVGTTKELASLTTDAGGTTEIFGSTMKTTGNQTYNDRVNLHTATTFETTAGGNVALNDVVNAAGNAVIVKTGTGDFTANNAANQFASIQVVNGRNVSVRDVDDITVESANLTGDLLVRAARDLTLNGNVATTSGTATAVQLVAERNFNNAGNGSISTGAGGRWLVYSTTPLADTRGGALTASYDFTQYNASYGDTILGANDGFIYKVAPTVNVALNGTSTKPFDGNNTVTDLSGLNVNLSGFFNNDQAGAATPVTGATFDNPSAGTNKPIAGTYDLNAPGVIVTAEGKQVYGYQFVETSNATGSITAAATGPTTQGFGSPRDGAGLGGLIPNNPILNTMFIVSLNPAAGDEEDLDAIACPANEDSLGSTPILNSGVKLPDGVSSNCI</sequence>
<evidence type="ECO:0000256" key="2">
    <source>
        <dbReference type="ARBA" id="ARBA00022525"/>
    </source>
</evidence>
<evidence type="ECO:0000313" key="6">
    <source>
        <dbReference type="Proteomes" id="UP001597206"/>
    </source>
</evidence>
<dbReference type="Proteomes" id="UP001597206">
    <property type="component" value="Unassembled WGS sequence"/>
</dbReference>
<keyword evidence="3" id="KW-0732">Signal</keyword>
<dbReference type="InterPro" id="IPR008638">
    <property type="entry name" value="FhaB/CdiA-like_TPS"/>
</dbReference>
<accession>A0ABW3PCG0</accession>
<reference evidence="6" key="1">
    <citation type="journal article" date="2019" name="Int. J. Syst. Evol. Microbiol.">
        <title>The Global Catalogue of Microorganisms (GCM) 10K type strain sequencing project: providing services to taxonomists for standard genome sequencing and annotation.</title>
        <authorList>
            <consortium name="The Broad Institute Genomics Platform"/>
            <consortium name="The Broad Institute Genome Sequencing Center for Infectious Disease"/>
            <person name="Wu L."/>
            <person name="Ma J."/>
        </authorList>
    </citation>
    <scope>NUCLEOTIDE SEQUENCE [LARGE SCALE GENOMIC DNA]</scope>
    <source>
        <strain evidence="6">CCUG 58411</strain>
    </source>
</reference>
<comment type="subcellular location">
    <subcellularLocation>
        <location evidence="1">Secreted</location>
    </subcellularLocation>
</comment>
<organism evidence="5 6">
    <name type="scientific">Methylophilus flavus</name>
    <dbReference type="NCBI Taxonomy" id="640084"/>
    <lineage>
        <taxon>Bacteria</taxon>
        <taxon>Pseudomonadati</taxon>
        <taxon>Pseudomonadota</taxon>
        <taxon>Betaproteobacteria</taxon>
        <taxon>Nitrosomonadales</taxon>
        <taxon>Methylophilaceae</taxon>
        <taxon>Methylophilus</taxon>
    </lineage>
</organism>